<gene>
    <name evidence="3" type="ORF">CAL20_07975</name>
</gene>
<keyword evidence="4" id="KW-1185">Reference proteome</keyword>
<dbReference type="Gene3D" id="2.60.120.1440">
    <property type="match status" value="1"/>
</dbReference>
<protein>
    <submittedName>
        <fullName evidence="3">Iron dicitrate transport regulator FecR</fullName>
    </submittedName>
</protein>
<dbReference type="PANTHER" id="PTHR30273">
    <property type="entry name" value="PERIPLASMIC SIGNAL SENSOR AND SIGMA FACTOR ACTIVATOR FECR-RELATED"/>
    <property type="match status" value="1"/>
</dbReference>
<reference evidence="3 4" key="1">
    <citation type="submission" date="2017-05" db="EMBL/GenBank/DDBJ databases">
        <title>Complete and WGS of Bordetella genogroups.</title>
        <authorList>
            <person name="Spilker T."/>
            <person name="LiPuma J."/>
        </authorList>
    </citation>
    <scope>NUCLEOTIDE SEQUENCE [LARGE SCALE GENOMIC DNA]</scope>
    <source>
        <strain evidence="3 4">AU9919</strain>
    </source>
</reference>
<feature type="domain" description="FecR N-terminal" evidence="2">
    <location>
        <begin position="2"/>
        <end position="44"/>
    </location>
</feature>
<dbReference type="InterPro" id="IPR006860">
    <property type="entry name" value="FecR"/>
</dbReference>
<dbReference type="Proteomes" id="UP000216885">
    <property type="component" value="Unassembled WGS sequence"/>
</dbReference>
<sequence length="312" mass="34941">MEQAAQWYALLRSGEASSIDRLSWQRWLDAAAEHRQAWAVVERVGQRFEPLQARQDRHIAAATFRRARGARPRRRQVLLALVGVAGAGWLGWRHGSWLHPVMAWTADQRADTGEIRHLALDDGSEVWLNAESAFNVMYSQQARRLHLLYGEMLVQTGKDARPFFVDTEQGSLRALGTRFTVRQETGDTLVAVYDGAVEVALARNRLTSIVAAGAQLRFTGEELGLPVAADPARAAWIRGLIVADGMRLADVVAELRRHQHGYINLADEVADLRVFGSYPADDPVRALTMLASVMPIQVHRTLPWWIRIDARS</sequence>
<feature type="domain" description="FecR protein" evidence="1">
    <location>
        <begin position="109"/>
        <end position="198"/>
    </location>
</feature>
<dbReference type="Pfam" id="PF04773">
    <property type="entry name" value="FecR"/>
    <property type="match status" value="1"/>
</dbReference>
<evidence type="ECO:0000259" key="1">
    <source>
        <dbReference type="Pfam" id="PF04773"/>
    </source>
</evidence>
<dbReference type="OrthoDB" id="1100567at2"/>
<accession>A0A261U8B0</accession>
<dbReference type="AlphaFoldDB" id="A0A261U8B0"/>
<name>A0A261U8B0_9BORD</name>
<evidence type="ECO:0000259" key="2">
    <source>
        <dbReference type="Pfam" id="PF16220"/>
    </source>
</evidence>
<proteinExistence type="predicted"/>
<dbReference type="InterPro" id="IPR032623">
    <property type="entry name" value="FecR_N"/>
</dbReference>
<dbReference type="GO" id="GO:0016989">
    <property type="term" value="F:sigma factor antagonist activity"/>
    <property type="evidence" value="ECO:0007669"/>
    <property type="project" value="TreeGrafter"/>
</dbReference>
<dbReference type="PANTHER" id="PTHR30273:SF2">
    <property type="entry name" value="PROTEIN FECR"/>
    <property type="match status" value="1"/>
</dbReference>
<comment type="caution">
    <text evidence="3">The sequence shown here is derived from an EMBL/GenBank/DDBJ whole genome shotgun (WGS) entry which is preliminary data.</text>
</comment>
<dbReference type="EMBL" id="NEVQ01000012">
    <property type="protein sequence ID" value="OZI57747.1"/>
    <property type="molecule type" value="Genomic_DNA"/>
</dbReference>
<dbReference type="InterPro" id="IPR012373">
    <property type="entry name" value="Ferrdict_sens_TM"/>
</dbReference>
<organism evidence="3 4">
    <name type="scientific">Bordetella genomosp. 4</name>
    <dbReference type="NCBI Taxonomy" id="463044"/>
    <lineage>
        <taxon>Bacteria</taxon>
        <taxon>Pseudomonadati</taxon>
        <taxon>Pseudomonadota</taxon>
        <taxon>Betaproteobacteria</taxon>
        <taxon>Burkholderiales</taxon>
        <taxon>Alcaligenaceae</taxon>
        <taxon>Bordetella</taxon>
    </lineage>
</organism>
<dbReference type="PIRSF" id="PIRSF018266">
    <property type="entry name" value="FecR"/>
    <property type="match status" value="1"/>
</dbReference>
<dbReference type="Pfam" id="PF16220">
    <property type="entry name" value="DUF4880"/>
    <property type="match status" value="1"/>
</dbReference>
<evidence type="ECO:0000313" key="3">
    <source>
        <dbReference type="EMBL" id="OZI57747.1"/>
    </source>
</evidence>
<evidence type="ECO:0000313" key="4">
    <source>
        <dbReference type="Proteomes" id="UP000216885"/>
    </source>
</evidence>